<feature type="domain" description="DUF1540" evidence="1">
    <location>
        <begin position="7"/>
        <end position="52"/>
    </location>
</feature>
<comment type="caution">
    <text evidence="2">The sequence shown here is derived from an EMBL/GenBank/DDBJ whole genome shotgun (WGS) entry which is preliminary data.</text>
</comment>
<sequence length="60" mass="6982">MKPPQIIKCQIESCVHNSPDHYCTLKSICIYPCRPYDCDTVEHKSESMCANFEKKDRGLF</sequence>
<evidence type="ECO:0000313" key="2">
    <source>
        <dbReference type="EMBL" id="MBC8538684.1"/>
    </source>
</evidence>
<name>A0A926HW60_9FIRM</name>
<gene>
    <name evidence="2" type="ORF">H8693_07020</name>
</gene>
<reference evidence="2" key="1">
    <citation type="submission" date="2020-08" db="EMBL/GenBank/DDBJ databases">
        <title>Genome public.</title>
        <authorList>
            <person name="Liu C."/>
            <person name="Sun Q."/>
        </authorList>
    </citation>
    <scope>NUCLEOTIDE SEQUENCE</scope>
    <source>
        <strain evidence="2">NSJ-63</strain>
    </source>
</reference>
<keyword evidence="3" id="KW-1185">Reference proteome</keyword>
<proteinExistence type="predicted"/>
<evidence type="ECO:0000259" key="1">
    <source>
        <dbReference type="Pfam" id="PF07561"/>
    </source>
</evidence>
<dbReference type="InterPro" id="IPR011437">
    <property type="entry name" value="DUF1540"/>
</dbReference>
<dbReference type="RefSeq" id="WP_178618892.1">
    <property type="nucleotide sequence ID" value="NZ_JACRSS010000003.1"/>
</dbReference>
<dbReference type="AlphaFoldDB" id="A0A926HW60"/>
<dbReference type="Pfam" id="PF07561">
    <property type="entry name" value="DUF1540"/>
    <property type="match status" value="1"/>
</dbReference>
<evidence type="ECO:0000313" key="3">
    <source>
        <dbReference type="Proteomes" id="UP000617951"/>
    </source>
</evidence>
<accession>A0A926HW60</accession>
<dbReference type="Proteomes" id="UP000617951">
    <property type="component" value="Unassembled WGS sequence"/>
</dbReference>
<dbReference type="EMBL" id="JACRSS010000003">
    <property type="protein sequence ID" value="MBC8538684.1"/>
    <property type="molecule type" value="Genomic_DNA"/>
</dbReference>
<protein>
    <submittedName>
        <fullName evidence="2">DUF1540 domain-containing protein</fullName>
    </submittedName>
</protein>
<organism evidence="2 3">
    <name type="scientific">Guopingia tenuis</name>
    <dbReference type="NCBI Taxonomy" id="2763656"/>
    <lineage>
        <taxon>Bacteria</taxon>
        <taxon>Bacillati</taxon>
        <taxon>Bacillota</taxon>
        <taxon>Clostridia</taxon>
        <taxon>Christensenellales</taxon>
        <taxon>Christensenellaceae</taxon>
        <taxon>Guopingia</taxon>
    </lineage>
</organism>